<dbReference type="InterPro" id="IPR043519">
    <property type="entry name" value="NT_sf"/>
</dbReference>
<dbReference type="VEuPathDB" id="FungiDB:LEMA_P109540.1"/>
<dbReference type="AlphaFoldDB" id="E4ZZ94"/>
<dbReference type="OrthoDB" id="3790439at2759"/>
<dbReference type="EMBL" id="FP929129">
    <property type="protein sequence ID" value="CBX96689.1"/>
    <property type="molecule type" value="Genomic_DNA"/>
</dbReference>
<protein>
    <submittedName>
        <fullName evidence="1">Predicted protein</fullName>
    </submittedName>
</protein>
<keyword evidence="2" id="KW-1185">Reference proteome</keyword>
<dbReference type="GeneID" id="13290183"/>
<reference evidence="2" key="1">
    <citation type="journal article" date="2011" name="Nat. Commun.">
        <title>Effector diversification within compartments of the Leptosphaeria maculans genome affected by Repeat-Induced Point mutations.</title>
        <authorList>
            <person name="Rouxel T."/>
            <person name="Grandaubert J."/>
            <person name="Hane J.K."/>
            <person name="Hoede C."/>
            <person name="van de Wouw A.P."/>
            <person name="Couloux A."/>
            <person name="Dominguez V."/>
            <person name="Anthouard V."/>
            <person name="Bally P."/>
            <person name="Bourras S."/>
            <person name="Cozijnsen A.J."/>
            <person name="Ciuffetti L.M."/>
            <person name="Degrave A."/>
            <person name="Dilmaghani A."/>
            <person name="Duret L."/>
            <person name="Fudal I."/>
            <person name="Goodwin S.B."/>
            <person name="Gout L."/>
            <person name="Glaser N."/>
            <person name="Linglin J."/>
            <person name="Kema G.H.J."/>
            <person name="Lapalu N."/>
            <person name="Lawrence C.B."/>
            <person name="May K."/>
            <person name="Meyer M."/>
            <person name="Ollivier B."/>
            <person name="Poulain J."/>
            <person name="Schoch C.L."/>
            <person name="Simon A."/>
            <person name="Spatafora J.W."/>
            <person name="Stachowiak A."/>
            <person name="Turgeon B.G."/>
            <person name="Tyler B.M."/>
            <person name="Vincent D."/>
            <person name="Weissenbach J."/>
            <person name="Amselem J."/>
            <person name="Quesneville H."/>
            <person name="Oliver R.P."/>
            <person name="Wincker P."/>
            <person name="Balesdent M.-H."/>
            <person name="Howlett B.J."/>
        </authorList>
    </citation>
    <scope>NUCLEOTIDE SEQUENCE [LARGE SCALE GENOMIC DNA]</scope>
    <source>
        <strain evidence="2">JN3 / isolate v23.1.3 / race Av1-4-5-6-7-8</strain>
    </source>
</reference>
<accession>E4ZZ94</accession>
<evidence type="ECO:0000313" key="2">
    <source>
        <dbReference type="Proteomes" id="UP000002668"/>
    </source>
</evidence>
<dbReference type="HOGENOM" id="CLU_1147368_0_0_1"/>
<evidence type="ECO:0000313" key="1">
    <source>
        <dbReference type="EMBL" id="CBX96689.1"/>
    </source>
</evidence>
<dbReference type="eggNOG" id="ENOG502RPKE">
    <property type="taxonomic scope" value="Eukaryota"/>
</dbReference>
<organism evidence="2">
    <name type="scientific">Leptosphaeria maculans (strain JN3 / isolate v23.1.3 / race Av1-4-5-6-7-8)</name>
    <name type="common">Blackleg fungus</name>
    <name type="synonym">Phoma lingam</name>
    <dbReference type="NCBI Taxonomy" id="985895"/>
    <lineage>
        <taxon>Eukaryota</taxon>
        <taxon>Fungi</taxon>
        <taxon>Dikarya</taxon>
        <taxon>Ascomycota</taxon>
        <taxon>Pezizomycotina</taxon>
        <taxon>Dothideomycetes</taxon>
        <taxon>Pleosporomycetidae</taxon>
        <taxon>Pleosporales</taxon>
        <taxon>Pleosporineae</taxon>
        <taxon>Leptosphaeriaceae</taxon>
        <taxon>Plenodomus</taxon>
        <taxon>Plenodomus lingam/Leptosphaeria maculans species complex</taxon>
    </lineage>
</organism>
<dbReference type="Gene3D" id="3.30.460.40">
    <property type="match status" value="1"/>
</dbReference>
<dbReference type="SUPFAM" id="SSF81301">
    <property type="entry name" value="Nucleotidyltransferase"/>
    <property type="match status" value="1"/>
</dbReference>
<gene>
    <name evidence="1" type="ORF">LEMA_P109540.1</name>
</gene>
<proteinExistence type="predicted"/>
<name>E4ZZ94_LEPMJ</name>
<dbReference type="InParanoid" id="E4ZZ94"/>
<sequence length="242" mass="26901">MAIAFCYKQYFAAGNCCTKEIEPPHETPTACPAPTVIPLDIIVERKPMSEDILRQGLDTIHAALSVRDNTIEYRVVGAGAVWAMGMAYRGTADFDIVVQNAEAIKARRILLQHNKFGKSSLNSLFIHIGTKYYNVDILTTSRSQLSIFPPGRYDQHVTMAIIAPIDSMLETKIGAYRNPERKASKRSTDESDIAFLLDIAAQKAMAFGFDSIVELDKAFSASFRSRRRECEKSLDLLGCALE</sequence>
<dbReference type="Proteomes" id="UP000002668">
    <property type="component" value="Genome"/>
</dbReference>